<gene>
    <name evidence="1" type="ORF">SAMN04488548_13040</name>
</gene>
<name>A0A1H2EBE5_9ACTN</name>
<dbReference type="AlphaFoldDB" id="A0A1H2EBE5"/>
<evidence type="ECO:0000313" key="1">
    <source>
        <dbReference type="EMBL" id="SDT92353.1"/>
    </source>
</evidence>
<protein>
    <submittedName>
        <fullName evidence="1">Uncharacterized protein</fullName>
    </submittedName>
</protein>
<dbReference type="OrthoDB" id="4561160at2"/>
<accession>A0A1H2EBE5</accession>
<proteinExistence type="predicted"/>
<dbReference type="RefSeq" id="WP_074848404.1">
    <property type="nucleotide sequence ID" value="NC_005307.1"/>
</dbReference>
<dbReference type="EMBL" id="FNLM01000030">
    <property type="protein sequence ID" value="SDT92353.1"/>
    <property type="molecule type" value="Genomic_DNA"/>
</dbReference>
<evidence type="ECO:0000313" key="2">
    <source>
        <dbReference type="Proteomes" id="UP000183180"/>
    </source>
</evidence>
<sequence length="161" mass="16655">MDPVTLIVAAIALGASDGVRETTKTAIADGYEAIKRRISNRFGSVSAEVEALEREPDEELRRQLLGKKLGQAGADADGELVELSRALLAAVEQDAPELPATIGVKIWRASVGGDIEVVDVAVDGGTGVLAEDVAAGGDLRISGVAARAPQGPPHPARAREQ</sequence>
<dbReference type="STRING" id="158898.SAMN04488548_13040"/>
<dbReference type="Proteomes" id="UP000183180">
    <property type="component" value="Unassembled WGS sequence"/>
</dbReference>
<organism evidence="1 2">
    <name type="scientific">Gordonia westfalica</name>
    <dbReference type="NCBI Taxonomy" id="158898"/>
    <lineage>
        <taxon>Bacteria</taxon>
        <taxon>Bacillati</taxon>
        <taxon>Actinomycetota</taxon>
        <taxon>Actinomycetes</taxon>
        <taxon>Mycobacteriales</taxon>
        <taxon>Gordoniaceae</taxon>
        <taxon>Gordonia</taxon>
    </lineage>
</organism>
<reference evidence="1 2" key="1">
    <citation type="submission" date="2016-10" db="EMBL/GenBank/DDBJ databases">
        <authorList>
            <person name="de Groot N.N."/>
        </authorList>
    </citation>
    <scope>NUCLEOTIDE SEQUENCE [LARGE SCALE GENOMIC DNA]</scope>
    <source>
        <strain evidence="1 2">DSM 44215</strain>
    </source>
</reference>